<protein>
    <recommendedName>
        <fullName evidence="4">DDE Tnp4 domain-containing protein</fullName>
    </recommendedName>
</protein>
<evidence type="ECO:0008006" key="4">
    <source>
        <dbReference type="Google" id="ProtNLM"/>
    </source>
</evidence>
<evidence type="ECO:0000313" key="3">
    <source>
        <dbReference type="Proteomes" id="UP000683360"/>
    </source>
</evidence>
<reference evidence="2" key="1">
    <citation type="submission" date="2021-03" db="EMBL/GenBank/DDBJ databases">
        <authorList>
            <person name="Bekaert M."/>
        </authorList>
    </citation>
    <scope>NUCLEOTIDE SEQUENCE</scope>
</reference>
<sequence length="475" mass="54181">MIFACPHVHAKKEFSSQTLNVLWIKFKANSVQVNHVELLLKVRDNPPDLLFVRFDSGRIALKDLNPGKDNESSKEQCVLSSYYEDISEDDTIFGLIEELDFSDTSQKFDIDNIIQDVNNNESQNNNIGQLLKESDRQSSKEEQSAENMETVANDQEDNISVITVSDEEFSFQPLQSQLQKPWNSISNSMRSYYSKKAFECVEIVLSIIAPDQECFLLESIHKKFFKTQEMCENDQTTKIIINAYNNVTDSRTQTEILSLIVNSFTKAELQKLIPGVSLFRIDSACKHALVTGPGHVINKPKVYRMKLSKSKLTHFIEFIMNPLYSSVVGFGQTVLNLSSNENIPIPKVNMNLIHARIISIYHSFCKEYDFETCSRASLYRILKVCHASKQRALQGLDNITAAVCQAIVDEYKVEAISCATTQREWRDIAEEFKRKWNVPHACGALDGKHIAIKCPSNTGSLFHNYKDFSQWFSLH</sequence>
<feature type="region of interest" description="Disordered" evidence="1">
    <location>
        <begin position="132"/>
        <end position="157"/>
    </location>
</feature>
<dbReference type="Proteomes" id="UP000683360">
    <property type="component" value="Unassembled WGS sequence"/>
</dbReference>
<comment type="caution">
    <text evidence="2">The sequence shown here is derived from an EMBL/GenBank/DDBJ whole genome shotgun (WGS) entry which is preliminary data.</text>
</comment>
<keyword evidence="3" id="KW-1185">Reference proteome</keyword>
<feature type="compositionally biased region" description="Basic and acidic residues" evidence="1">
    <location>
        <begin position="132"/>
        <end position="143"/>
    </location>
</feature>
<proteinExistence type="predicted"/>
<gene>
    <name evidence="2" type="ORF">MEDL_30571</name>
</gene>
<dbReference type="EMBL" id="CAJPWZ010001493">
    <property type="protein sequence ID" value="CAG2216844.1"/>
    <property type="molecule type" value="Genomic_DNA"/>
</dbReference>
<accession>A0A8S3S5X5</accession>
<evidence type="ECO:0000256" key="1">
    <source>
        <dbReference type="SAM" id="MobiDB-lite"/>
    </source>
</evidence>
<organism evidence="2 3">
    <name type="scientific">Mytilus edulis</name>
    <name type="common">Blue mussel</name>
    <dbReference type="NCBI Taxonomy" id="6550"/>
    <lineage>
        <taxon>Eukaryota</taxon>
        <taxon>Metazoa</taxon>
        <taxon>Spiralia</taxon>
        <taxon>Lophotrochozoa</taxon>
        <taxon>Mollusca</taxon>
        <taxon>Bivalvia</taxon>
        <taxon>Autobranchia</taxon>
        <taxon>Pteriomorphia</taxon>
        <taxon>Mytilida</taxon>
        <taxon>Mytiloidea</taxon>
        <taxon>Mytilidae</taxon>
        <taxon>Mytilinae</taxon>
        <taxon>Mytilus</taxon>
    </lineage>
</organism>
<dbReference type="OrthoDB" id="6109108at2759"/>
<evidence type="ECO:0000313" key="2">
    <source>
        <dbReference type="EMBL" id="CAG2216844.1"/>
    </source>
</evidence>
<feature type="compositionally biased region" description="Polar residues" evidence="1">
    <location>
        <begin position="145"/>
        <end position="157"/>
    </location>
</feature>
<name>A0A8S3S5X5_MYTED</name>
<dbReference type="AlphaFoldDB" id="A0A8S3S5X5"/>